<dbReference type="EMBL" id="JAGEPF010000016">
    <property type="protein sequence ID" value="MBO2460970.1"/>
    <property type="molecule type" value="Genomic_DNA"/>
</dbReference>
<keyword evidence="1" id="KW-0812">Transmembrane</keyword>
<evidence type="ECO:0000256" key="1">
    <source>
        <dbReference type="SAM" id="Phobius"/>
    </source>
</evidence>
<evidence type="ECO:0000313" key="3">
    <source>
        <dbReference type="Proteomes" id="UP000680206"/>
    </source>
</evidence>
<accession>A0ABS3RW41</accession>
<keyword evidence="1" id="KW-1133">Transmembrane helix</keyword>
<dbReference type="RefSeq" id="WP_208244355.1">
    <property type="nucleotide sequence ID" value="NZ_JAGEPF010000016.1"/>
</dbReference>
<protein>
    <submittedName>
        <fullName evidence="2">Uncharacterized protein</fullName>
    </submittedName>
</protein>
<proteinExistence type="predicted"/>
<keyword evidence="1" id="KW-0472">Membrane</keyword>
<sequence>MCGCEKRKEWLNDLAPSLGLGNRVAVVAEPVKEELEQMNKGVVFIVGVAVGFWAVPWALRFYAERLV</sequence>
<keyword evidence="3" id="KW-1185">Reference proteome</keyword>
<feature type="transmembrane region" description="Helical" evidence="1">
    <location>
        <begin position="42"/>
        <end position="63"/>
    </location>
</feature>
<dbReference type="Proteomes" id="UP000680206">
    <property type="component" value="Unassembled WGS sequence"/>
</dbReference>
<comment type="caution">
    <text evidence="2">The sequence shown here is derived from an EMBL/GenBank/DDBJ whole genome shotgun (WGS) entry which is preliminary data.</text>
</comment>
<organism evidence="2 3">
    <name type="scientific">Actinomadura violacea</name>
    <dbReference type="NCBI Taxonomy" id="2819934"/>
    <lineage>
        <taxon>Bacteria</taxon>
        <taxon>Bacillati</taxon>
        <taxon>Actinomycetota</taxon>
        <taxon>Actinomycetes</taxon>
        <taxon>Streptosporangiales</taxon>
        <taxon>Thermomonosporaceae</taxon>
        <taxon>Actinomadura</taxon>
    </lineage>
</organism>
<reference evidence="2 3" key="1">
    <citation type="submission" date="2021-03" db="EMBL/GenBank/DDBJ databases">
        <title>Actinomadura violae sp. nov., isolated from lichen in Thailand.</title>
        <authorList>
            <person name="Kanchanasin P."/>
            <person name="Saeng-In P."/>
            <person name="Phongsopitanun W."/>
            <person name="Yuki M."/>
            <person name="Kudo T."/>
            <person name="Ohkuma M."/>
            <person name="Tanasupawat S."/>
        </authorList>
    </citation>
    <scope>NUCLEOTIDE SEQUENCE [LARGE SCALE GENOMIC DNA]</scope>
    <source>
        <strain evidence="2 3">LCR2-06</strain>
    </source>
</reference>
<name>A0ABS3RW41_9ACTN</name>
<evidence type="ECO:0000313" key="2">
    <source>
        <dbReference type="EMBL" id="MBO2460970.1"/>
    </source>
</evidence>
<gene>
    <name evidence="2" type="ORF">J4709_25630</name>
</gene>